<proteinExistence type="predicted"/>
<dbReference type="Proteomes" id="UP000034150">
    <property type="component" value="Unassembled WGS sequence"/>
</dbReference>
<evidence type="ECO:0000313" key="2">
    <source>
        <dbReference type="Proteomes" id="UP000034150"/>
    </source>
</evidence>
<reference evidence="1 2" key="1">
    <citation type="journal article" date="2015" name="Genome Announc.">
        <title>Draft Genome Sequence of Mycobacterium obuense Strain UC1, Isolated from Patient Sputum.</title>
        <authorList>
            <person name="Greninger A.L."/>
            <person name="Cunningham G."/>
            <person name="Hsu E.D."/>
            <person name="Yu J.M."/>
            <person name="Chiu C.Y."/>
            <person name="Miller S."/>
        </authorList>
    </citation>
    <scope>NUCLEOTIDE SEQUENCE [LARGE SCALE GENOMIC DNA]</scope>
    <source>
        <strain evidence="1 2">UC1</strain>
    </source>
</reference>
<dbReference type="OrthoDB" id="4630162at2"/>
<dbReference type="RefSeq" id="WP_024449091.1">
    <property type="nucleotide sequence ID" value="NZ_LAUZ02000066.1"/>
</dbReference>
<gene>
    <name evidence="1" type="ORF">WN67_18475</name>
</gene>
<comment type="caution">
    <text evidence="1">The sequence shown here is derived from an EMBL/GenBank/DDBJ whole genome shotgun (WGS) entry which is preliminary data.</text>
</comment>
<protein>
    <submittedName>
        <fullName evidence="1">Uncharacterized protein</fullName>
    </submittedName>
</protein>
<keyword evidence="2" id="KW-1185">Reference proteome</keyword>
<evidence type="ECO:0000313" key="1">
    <source>
        <dbReference type="EMBL" id="KKF00528.1"/>
    </source>
</evidence>
<dbReference type="EMBL" id="LAUZ02000066">
    <property type="protein sequence ID" value="KKF00528.1"/>
    <property type="molecule type" value="Genomic_DNA"/>
</dbReference>
<organism evidence="1 2">
    <name type="scientific">Mycolicibacterium obuense</name>
    <dbReference type="NCBI Taxonomy" id="1807"/>
    <lineage>
        <taxon>Bacteria</taxon>
        <taxon>Bacillati</taxon>
        <taxon>Actinomycetota</taxon>
        <taxon>Actinomycetes</taxon>
        <taxon>Mycobacteriales</taxon>
        <taxon>Mycobacteriaceae</taxon>
        <taxon>Mycolicibacterium</taxon>
    </lineage>
</organism>
<sequence length="106" mass="11807">MSAPSPPPKPGSTEHWQAWLQRYGGDYTTDAERRAAYQDFTTNLDTIQAVFSQSDDMHAAGYLEAHERVASGDADNPDDAETWVPGDLLGHARADWLEGFRSHFEP</sequence>
<name>A0A0M2JVA9_9MYCO</name>
<dbReference type="AlphaFoldDB" id="A0A0M2JVA9"/>
<accession>A0A0M2JVA9</accession>
<dbReference type="PATRIC" id="fig|1807.13.peg.4579"/>